<proteinExistence type="predicted"/>
<protein>
    <submittedName>
        <fullName evidence="1">Uncharacterized protein</fullName>
    </submittedName>
</protein>
<dbReference type="EMBL" id="AMCI01006096">
    <property type="protein sequence ID" value="EJW94933.1"/>
    <property type="molecule type" value="Genomic_DNA"/>
</dbReference>
<accession>J9FKH6</accession>
<reference evidence="1" key="1">
    <citation type="journal article" date="2012" name="PLoS ONE">
        <title>Gene sets for utilization of primary and secondary nutrition supplies in the distal gut of endangered iberian lynx.</title>
        <authorList>
            <person name="Alcaide M."/>
            <person name="Messina E."/>
            <person name="Richter M."/>
            <person name="Bargiela R."/>
            <person name="Peplies J."/>
            <person name="Huws S.A."/>
            <person name="Newbold C.J."/>
            <person name="Golyshin P.N."/>
            <person name="Simon M.A."/>
            <person name="Lopez G."/>
            <person name="Yakimov M.M."/>
            <person name="Ferrer M."/>
        </authorList>
    </citation>
    <scope>NUCLEOTIDE SEQUENCE</scope>
</reference>
<organism evidence="1">
    <name type="scientific">gut metagenome</name>
    <dbReference type="NCBI Taxonomy" id="749906"/>
    <lineage>
        <taxon>unclassified sequences</taxon>
        <taxon>metagenomes</taxon>
        <taxon>organismal metagenomes</taxon>
    </lineage>
</organism>
<name>J9FKH6_9ZZZZ</name>
<gene>
    <name evidence="1" type="ORF">EVA_16961</name>
</gene>
<dbReference type="AlphaFoldDB" id="J9FKH6"/>
<comment type="caution">
    <text evidence="1">The sequence shown here is derived from an EMBL/GenBank/DDBJ whole genome shotgun (WGS) entry which is preliminary data.</text>
</comment>
<sequence length="36" mass="4272">MSDRNFVCIEDENICSHQNRVAKKSHRNISIRIFPL</sequence>
<evidence type="ECO:0000313" key="1">
    <source>
        <dbReference type="EMBL" id="EJW94933.1"/>
    </source>
</evidence>